<protein>
    <recommendedName>
        <fullName evidence="3">Transcription initiation factor TFIID subunit 8</fullName>
    </recommendedName>
</protein>
<evidence type="ECO:0000256" key="2">
    <source>
        <dbReference type="ARBA" id="ARBA00008767"/>
    </source>
</evidence>
<accession>S7QK27</accession>
<organism evidence="9 10">
    <name type="scientific">Gloeophyllum trabeum (strain ATCC 11539 / FP-39264 / Madison 617)</name>
    <name type="common">Brown rot fungus</name>
    <dbReference type="NCBI Taxonomy" id="670483"/>
    <lineage>
        <taxon>Eukaryota</taxon>
        <taxon>Fungi</taxon>
        <taxon>Dikarya</taxon>
        <taxon>Basidiomycota</taxon>
        <taxon>Agaricomycotina</taxon>
        <taxon>Agaricomycetes</taxon>
        <taxon>Gloeophyllales</taxon>
        <taxon>Gloeophyllaceae</taxon>
        <taxon>Gloeophyllum</taxon>
    </lineage>
</organism>
<feature type="domain" description="Bromodomain associated" evidence="8">
    <location>
        <begin position="78"/>
        <end position="153"/>
    </location>
</feature>
<dbReference type="Pfam" id="PF07524">
    <property type="entry name" value="Bromo_TP"/>
    <property type="match status" value="1"/>
</dbReference>
<dbReference type="SMART" id="SM00576">
    <property type="entry name" value="BTP"/>
    <property type="match status" value="1"/>
</dbReference>
<dbReference type="InterPro" id="IPR019473">
    <property type="entry name" value="TFIID_su8_C"/>
</dbReference>
<keyword evidence="5" id="KW-0804">Transcription</keyword>
<dbReference type="OMA" id="YANLAHR"/>
<keyword evidence="6" id="KW-0539">Nucleus</keyword>
<dbReference type="HOGENOM" id="CLU_083387_0_0_1"/>
<evidence type="ECO:0000259" key="8">
    <source>
        <dbReference type="SMART" id="SM00576"/>
    </source>
</evidence>
<dbReference type="GO" id="GO:0005669">
    <property type="term" value="C:transcription factor TFIID complex"/>
    <property type="evidence" value="ECO:0007669"/>
    <property type="project" value="InterPro"/>
</dbReference>
<dbReference type="STRING" id="670483.S7QK27"/>
<evidence type="ECO:0000313" key="9">
    <source>
        <dbReference type="EMBL" id="EPQ59583.1"/>
    </source>
</evidence>
<proteinExistence type="inferred from homology"/>
<dbReference type="eggNOG" id="ENOG502SEJ4">
    <property type="taxonomic scope" value="Eukaryota"/>
</dbReference>
<dbReference type="KEGG" id="gtr:GLOTRDRAFT_119628"/>
<evidence type="ECO:0000313" key="10">
    <source>
        <dbReference type="Proteomes" id="UP000030669"/>
    </source>
</evidence>
<keyword evidence="4" id="KW-0805">Transcription regulation</keyword>
<sequence>MSYSTADYSQSYGHYPSQAYQYTPAQYQPPQYQPSAQGQYGVYSQYTPQFAPSSPSKFKSSPQPDPLSPPDLSSISPKVASQATQRLISTQLKSAGFDAAESIALQRLEAEVVAFVSRIYEQAHEYANLANRAKPIAKDLLLAQEECGLEIAKLRQIARKTKKRKSQGEEGYEPIALEPAPPRSPSPELLPSDDETNPVLLVPATLRTLPYENMPPLPPKHTYLRTPPSPPKKAAPSSLEKKLKNAGLVQESLKNLLLATEDTTGQEDGELLGHIVNWEAHIYPRKRWRVGV</sequence>
<dbReference type="PANTHER" id="PTHR46469">
    <property type="entry name" value="TRANSCRIPTION INITIATION FACTOR TFIID SUBUNIT 8"/>
    <property type="match status" value="1"/>
</dbReference>
<reference evidence="9 10" key="1">
    <citation type="journal article" date="2012" name="Science">
        <title>The Paleozoic origin of enzymatic lignin decomposition reconstructed from 31 fungal genomes.</title>
        <authorList>
            <person name="Floudas D."/>
            <person name="Binder M."/>
            <person name="Riley R."/>
            <person name="Barry K."/>
            <person name="Blanchette R.A."/>
            <person name="Henrissat B."/>
            <person name="Martinez A.T."/>
            <person name="Otillar R."/>
            <person name="Spatafora J.W."/>
            <person name="Yadav J.S."/>
            <person name="Aerts A."/>
            <person name="Benoit I."/>
            <person name="Boyd A."/>
            <person name="Carlson A."/>
            <person name="Copeland A."/>
            <person name="Coutinho P.M."/>
            <person name="de Vries R.P."/>
            <person name="Ferreira P."/>
            <person name="Findley K."/>
            <person name="Foster B."/>
            <person name="Gaskell J."/>
            <person name="Glotzer D."/>
            <person name="Gorecki P."/>
            <person name="Heitman J."/>
            <person name="Hesse C."/>
            <person name="Hori C."/>
            <person name="Igarashi K."/>
            <person name="Jurgens J.A."/>
            <person name="Kallen N."/>
            <person name="Kersten P."/>
            <person name="Kohler A."/>
            <person name="Kuees U."/>
            <person name="Kumar T.K.A."/>
            <person name="Kuo A."/>
            <person name="LaButti K."/>
            <person name="Larrondo L.F."/>
            <person name="Lindquist E."/>
            <person name="Ling A."/>
            <person name="Lombard V."/>
            <person name="Lucas S."/>
            <person name="Lundell T."/>
            <person name="Martin R."/>
            <person name="McLaughlin D.J."/>
            <person name="Morgenstern I."/>
            <person name="Morin E."/>
            <person name="Murat C."/>
            <person name="Nagy L.G."/>
            <person name="Nolan M."/>
            <person name="Ohm R.A."/>
            <person name="Patyshakuliyeva A."/>
            <person name="Rokas A."/>
            <person name="Ruiz-Duenas F.J."/>
            <person name="Sabat G."/>
            <person name="Salamov A."/>
            <person name="Samejima M."/>
            <person name="Schmutz J."/>
            <person name="Slot J.C."/>
            <person name="St John F."/>
            <person name="Stenlid J."/>
            <person name="Sun H."/>
            <person name="Sun S."/>
            <person name="Syed K."/>
            <person name="Tsang A."/>
            <person name="Wiebenga A."/>
            <person name="Young D."/>
            <person name="Pisabarro A."/>
            <person name="Eastwood D.C."/>
            <person name="Martin F."/>
            <person name="Cullen D."/>
            <person name="Grigoriev I.V."/>
            <person name="Hibbett D.S."/>
        </authorList>
    </citation>
    <scope>NUCLEOTIDE SEQUENCE [LARGE SCALE GENOMIC DNA]</scope>
    <source>
        <strain evidence="9 10">ATCC 11539</strain>
    </source>
</reference>
<comment type="similarity">
    <text evidence="2">Belongs to the TAF8 family.</text>
</comment>
<dbReference type="GO" id="GO:0006367">
    <property type="term" value="P:transcription initiation at RNA polymerase II promoter"/>
    <property type="evidence" value="ECO:0007669"/>
    <property type="project" value="TreeGrafter"/>
</dbReference>
<evidence type="ECO:0000256" key="6">
    <source>
        <dbReference type="ARBA" id="ARBA00023242"/>
    </source>
</evidence>
<feature type="compositionally biased region" description="Low complexity" evidence="7">
    <location>
        <begin position="48"/>
        <end position="62"/>
    </location>
</feature>
<dbReference type="AlphaFoldDB" id="S7QK27"/>
<name>S7QK27_GLOTA</name>
<evidence type="ECO:0000256" key="5">
    <source>
        <dbReference type="ARBA" id="ARBA00023163"/>
    </source>
</evidence>
<dbReference type="Proteomes" id="UP000030669">
    <property type="component" value="Unassembled WGS sequence"/>
</dbReference>
<evidence type="ECO:0000256" key="3">
    <source>
        <dbReference type="ARBA" id="ARBA00017307"/>
    </source>
</evidence>
<dbReference type="GO" id="GO:0046982">
    <property type="term" value="F:protein heterodimerization activity"/>
    <property type="evidence" value="ECO:0007669"/>
    <property type="project" value="InterPro"/>
</dbReference>
<feature type="region of interest" description="Disordered" evidence="7">
    <location>
        <begin position="211"/>
        <end position="237"/>
    </location>
</feature>
<dbReference type="PANTHER" id="PTHR46469:SF1">
    <property type="entry name" value="TRANSCRIPTION INITIATION FACTOR TFIID SUBUNIT 8"/>
    <property type="match status" value="1"/>
</dbReference>
<dbReference type="GeneID" id="19300567"/>
<dbReference type="OrthoDB" id="2193813at2759"/>
<feature type="region of interest" description="Disordered" evidence="7">
    <location>
        <begin position="46"/>
        <end position="79"/>
    </location>
</feature>
<keyword evidence="10" id="KW-1185">Reference proteome</keyword>
<dbReference type="InterPro" id="IPR009072">
    <property type="entry name" value="Histone-fold"/>
</dbReference>
<dbReference type="Pfam" id="PF10406">
    <property type="entry name" value="TAF8_C"/>
    <property type="match status" value="1"/>
</dbReference>
<dbReference type="Gene3D" id="1.10.20.10">
    <property type="entry name" value="Histone, subunit A"/>
    <property type="match status" value="1"/>
</dbReference>
<evidence type="ECO:0000256" key="1">
    <source>
        <dbReference type="ARBA" id="ARBA00004123"/>
    </source>
</evidence>
<comment type="subcellular location">
    <subcellularLocation>
        <location evidence="1">Nucleus</location>
    </subcellularLocation>
</comment>
<dbReference type="EMBL" id="KB469297">
    <property type="protein sequence ID" value="EPQ59583.1"/>
    <property type="molecule type" value="Genomic_DNA"/>
</dbReference>
<feature type="region of interest" description="Disordered" evidence="7">
    <location>
        <begin position="161"/>
        <end position="196"/>
    </location>
</feature>
<gene>
    <name evidence="9" type="ORF">GLOTRDRAFT_119628</name>
</gene>
<dbReference type="RefSeq" id="XP_007862527.1">
    <property type="nucleotide sequence ID" value="XM_007864336.1"/>
</dbReference>
<dbReference type="InterPro" id="IPR037818">
    <property type="entry name" value="TAF8"/>
</dbReference>
<evidence type="ECO:0000256" key="4">
    <source>
        <dbReference type="ARBA" id="ARBA00023015"/>
    </source>
</evidence>
<dbReference type="InterPro" id="IPR006565">
    <property type="entry name" value="BTP"/>
</dbReference>
<evidence type="ECO:0000256" key="7">
    <source>
        <dbReference type="SAM" id="MobiDB-lite"/>
    </source>
</evidence>
<dbReference type="CDD" id="cd00076">
    <property type="entry name" value="HFD_SF"/>
    <property type="match status" value="1"/>
</dbReference>